<keyword evidence="6 7" id="KW-0961">Cell wall biogenesis/degradation</keyword>
<keyword evidence="3" id="KW-0808">Transferase</keyword>
<gene>
    <name evidence="10" type="ORF">SS37A_03790</name>
</gene>
<dbReference type="RefSeq" id="WP_281930085.1">
    <property type="nucleotide sequence ID" value="NZ_AP027142.1"/>
</dbReference>
<feature type="signal peptide" evidence="8">
    <location>
        <begin position="1"/>
        <end position="21"/>
    </location>
</feature>
<feature type="active site" description="Proton donor/acceptor" evidence="7">
    <location>
        <position position="94"/>
    </location>
</feature>
<dbReference type="InterPro" id="IPR050979">
    <property type="entry name" value="LD-transpeptidase"/>
</dbReference>
<accession>A0ABM8E4E8</accession>
<dbReference type="PANTHER" id="PTHR30582">
    <property type="entry name" value="L,D-TRANSPEPTIDASE"/>
    <property type="match status" value="1"/>
</dbReference>
<evidence type="ECO:0000259" key="9">
    <source>
        <dbReference type="PROSITE" id="PS52029"/>
    </source>
</evidence>
<keyword evidence="8" id="KW-0732">Signal</keyword>
<reference evidence="10 11" key="1">
    <citation type="journal article" date="2023" name="Int. J. Syst. Evol. Microbiol.">
        <title>Methylocystis iwaonis sp. nov., a type II methane-oxidizing bacterium from surface soil of a rice paddy field in Japan, and emended description of the genus Methylocystis (ex Whittenbury et al. 1970) Bowman et al. 1993.</title>
        <authorList>
            <person name="Kaise H."/>
            <person name="Sawadogo J.B."/>
            <person name="Alam M.S."/>
            <person name="Ueno C."/>
            <person name="Dianou D."/>
            <person name="Shinjo R."/>
            <person name="Asakawa S."/>
        </authorList>
    </citation>
    <scope>NUCLEOTIDE SEQUENCE [LARGE SCALE GENOMIC DNA]</scope>
    <source>
        <strain evidence="10 11">SS37A-Re</strain>
    </source>
</reference>
<dbReference type="CDD" id="cd16913">
    <property type="entry name" value="YkuD_like"/>
    <property type="match status" value="1"/>
</dbReference>
<dbReference type="PANTHER" id="PTHR30582:SF2">
    <property type="entry name" value="L,D-TRANSPEPTIDASE YCIB-RELATED"/>
    <property type="match status" value="1"/>
</dbReference>
<evidence type="ECO:0000256" key="6">
    <source>
        <dbReference type="ARBA" id="ARBA00023316"/>
    </source>
</evidence>
<evidence type="ECO:0000256" key="8">
    <source>
        <dbReference type="SAM" id="SignalP"/>
    </source>
</evidence>
<keyword evidence="4 7" id="KW-0133">Cell shape</keyword>
<evidence type="ECO:0000256" key="7">
    <source>
        <dbReference type="PROSITE-ProRule" id="PRU01373"/>
    </source>
</evidence>
<name>A0ABM8E4E8_9HYPH</name>
<dbReference type="SUPFAM" id="SSF141523">
    <property type="entry name" value="L,D-transpeptidase catalytic domain-like"/>
    <property type="match status" value="1"/>
</dbReference>
<dbReference type="EMBL" id="AP027142">
    <property type="protein sequence ID" value="BDV32850.1"/>
    <property type="molecule type" value="Genomic_DNA"/>
</dbReference>
<evidence type="ECO:0000256" key="2">
    <source>
        <dbReference type="ARBA" id="ARBA00005992"/>
    </source>
</evidence>
<keyword evidence="5 7" id="KW-0573">Peptidoglycan synthesis</keyword>
<evidence type="ECO:0000256" key="1">
    <source>
        <dbReference type="ARBA" id="ARBA00004752"/>
    </source>
</evidence>
<sequence>MKMFRFFLLAATLLAAAPAFATVRISIDLASQRLTAVRGGETVVWKISSGRPGYETPTGHYAVMRMEADHYSDEYDQAPMPYAIFFSPRGLAIHGSFERGLGAPRSHGCVRLSVANAQKLFEWVEQQGATIDIVGETRTARAPRSERADDLTRPVRARPVARVRPAQPAQPAPSDFFLFEADRY</sequence>
<feature type="chain" id="PRO_5047395326" description="L,D-TPase catalytic domain-containing protein" evidence="8">
    <location>
        <begin position="22"/>
        <end position="184"/>
    </location>
</feature>
<dbReference type="InterPro" id="IPR005490">
    <property type="entry name" value="LD_TPept_cat_dom"/>
</dbReference>
<feature type="domain" description="L,D-TPase catalytic" evidence="9">
    <location>
        <begin position="23"/>
        <end position="134"/>
    </location>
</feature>
<evidence type="ECO:0000313" key="10">
    <source>
        <dbReference type="EMBL" id="BDV32850.1"/>
    </source>
</evidence>
<keyword evidence="11" id="KW-1185">Reference proteome</keyword>
<proteinExistence type="inferred from homology"/>
<protein>
    <recommendedName>
        <fullName evidence="9">L,D-TPase catalytic domain-containing protein</fullName>
    </recommendedName>
</protein>
<dbReference type="Gene3D" id="2.40.440.10">
    <property type="entry name" value="L,D-transpeptidase catalytic domain-like"/>
    <property type="match status" value="1"/>
</dbReference>
<dbReference type="InterPro" id="IPR038063">
    <property type="entry name" value="Transpep_catalytic_dom"/>
</dbReference>
<evidence type="ECO:0000256" key="4">
    <source>
        <dbReference type="ARBA" id="ARBA00022960"/>
    </source>
</evidence>
<dbReference type="Proteomes" id="UP001317629">
    <property type="component" value="Chromosome"/>
</dbReference>
<feature type="active site" description="Nucleophile" evidence="7">
    <location>
        <position position="109"/>
    </location>
</feature>
<evidence type="ECO:0000256" key="3">
    <source>
        <dbReference type="ARBA" id="ARBA00022679"/>
    </source>
</evidence>
<evidence type="ECO:0000313" key="11">
    <source>
        <dbReference type="Proteomes" id="UP001317629"/>
    </source>
</evidence>
<dbReference type="PROSITE" id="PS52029">
    <property type="entry name" value="LD_TPASE"/>
    <property type="match status" value="1"/>
</dbReference>
<comment type="similarity">
    <text evidence="2">Belongs to the YkuD family.</text>
</comment>
<dbReference type="Pfam" id="PF03734">
    <property type="entry name" value="YkuD"/>
    <property type="match status" value="1"/>
</dbReference>
<evidence type="ECO:0000256" key="5">
    <source>
        <dbReference type="ARBA" id="ARBA00022984"/>
    </source>
</evidence>
<organism evidence="10 11">
    <name type="scientific">Methylocystis iwaonis</name>
    <dbReference type="NCBI Taxonomy" id="2885079"/>
    <lineage>
        <taxon>Bacteria</taxon>
        <taxon>Pseudomonadati</taxon>
        <taxon>Pseudomonadota</taxon>
        <taxon>Alphaproteobacteria</taxon>
        <taxon>Hyphomicrobiales</taxon>
        <taxon>Methylocystaceae</taxon>
        <taxon>Methylocystis</taxon>
    </lineage>
</organism>
<comment type="pathway">
    <text evidence="1 7">Cell wall biogenesis; peptidoglycan biosynthesis.</text>
</comment>